<organism evidence="7 8">
    <name type="scientific">Paenibacillus elgii</name>
    <dbReference type="NCBI Taxonomy" id="189691"/>
    <lineage>
        <taxon>Bacteria</taxon>
        <taxon>Bacillati</taxon>
        <taxon>Bacillota</taxon>
        <taxon>Bacilli</taxon>
        <taxon>Bacillales</taxon>
        <taxon>Paenibacillaceae</taxon>
        <taxon>Paenibacillus</taxon>
    </lineage>
</organism>
<gene>
    <name evidence="7" type="ORF">AV654_16730</name>
</gene>
<dbReference type="InterPro" id="IPR000183">
    <property type="entry name" value="Orn/DAP/Arg_de-COase"/>
</dbReference>
<dbReference type="Pfam" id="PF02784">
    <property type="entry name" value="Orn_Arg_deC_N"/>
    <property type="match status" value="1"/>
</dbReference>
<reference evidence="8" key="1">
    <citation type="submission" date="2016-01" db="EMBL/GenBank/DDBJ databases">
        <title>Draft genome of Chromobacterium sp. F49.</title>
        <authorList>
            <person name="Hong K.W."/>
        </authorList>
    </citation>
    <scope>NUCLEOTIDE SEQUENCE [LARGE SCALE GENOMIC DNA]</scope>
    <source>
        <strain evidence="8">M63</strain>
    </source>
</reference>
<dbReference type="PRINTS" id="PR01179">
    <property type="entry name" value="ODADCRBXLASE"/>
</dbReference>
<evidence type="ECO:0000313" key="7">
    <source>
        <dbReference type="EMBL" id="KZE79125.1"/>
    </source>
</evidence>
<evidence type="ECO:0000256" key="2">
    <source>
        <dbReference type="ARBA" id="ARBA00022898"/>
    </source>
</evidence>
<dbReference type="GO" id="GO:0009089">
    <property type="term" value="P:lysine biosynthetic process via diaminopimelate"/>
    <property type="evidence" value="ECO:0007669"/>
    <property type="project" value="TreeGrafter"/>
</dbReference>
<feature type="active site" description="Proton donor" evidence="3">
    <location>
        <position position="344"/>
    </location>
</feature>
<dbReference type="PANTHER" id="PTHR43727">
    <property type="entry name" value="DIAMINOPIMELATE DECARBOXYLASE"/>
    <property type="match status" value="1"/>
</dbReference>
<feature type="domain" description="Orn/DAP/Arg decarboxylase 2 C-terminal" evidence="5">
    <location>
        <begin position="23"/>
        <end position="371"/>
    </location>
</feature>
<feature type="domain" description="Orn/DAP/Arg decarboxylase 2 N-terminal" evidence="6">
    <location>
        <begin position="30"/>
        <end position="278"/>
    </location>
</feature>
<comment type="caution">
    <text evidence="7">The sequence shown here is derived from an EMBL/GenBank/DDBJ whole genome shotgun (WGS) entry which is preliminary data.</text>
</comment>
<feature type="modified residue" description="N6-(pyridoxal phosphate)lysine" evidence="3">
    <location>
        <position position="52"/>
    </location>
</feature>
<dbReference type="InterPro" id="IPR022644">
    <property type="entry name" value="De-COase2_N"/>
</dbReference>
<evidence type="ECO:0000256" key="4">
    <source>
        <dbReference type="RuleBase" id="RU003737"/>
    </source>
</evidence>
<dbReference type="Gene3D" id="3.20.20.10">
    <property type="entry name" value="Alanine racemase"/>
    <property type="match status" value="1"/>
</dbReference>
<evidence type="ECO:0000256" key="3">
    <source>
        <dbReference type="PIRSR" id="PIRSR600183-50"/>
    </source>
</evidence>
<evidence type="ECO:0000259" key="6">
    <source>
        <dbReference type="Pfam" id="PF02784"/>
    </source>
</evidence>
<dbReference type="AlphaFoldDB" id="A0A161SE96"/>
<dbReference type="InterPro" id="IPR002433">
    <property type="entry name" value="Orn_de-COase"/>
</dbReference>
<dbReference type="InterPro" id="IPR022643">
    <property type="entry name" value="De-COase2_C"/>
</dbReference>
<dbReference type="SUPFAM" id="SSF50621">
    <property type="entry name" value="Alanine racemase C-terminal domain-like"/>
    <property type="match status" value="1"/>
</dbReference>
<dbReference type="Gene3D" id="2.40.37.10">
    <property type="entry name" value="Lyase, Ornithine Decarboxylase, Chain A, domain 1"/>
    <property type="match status" value="1"/>
</dbReference>
<comment type="cofactor">
    <cofactor evidence="1 3">
        <name>pyridoxal 5'-phosphate</name>
        <dbReference type="ChEBI" id="CHEBI:597326"/>
    </cofactor>
</comment>
<keyword evidence="2 3" id="KW-0663">Pyridoxal phosphate</keyword>
<dbReference type="GO" id="GO:0006596">
    <property type="term" value="P:polyamine biosynthetic process"/>
    <property type="evidence" value="ECO:0007669"/>
    <property type="project" value="InterPro"/>
</dbReference>
<dbReference type="EMBL" id="LQRA01000052">
    <property type="protein sequence ID" value="KZE79125.1"/>
    <property type="molecule type" value="Genomic_DNA"/>
</dbReference>
<name>A0A161SE96_9BACL</name>
<proteinExistence type="inferred from homology"/>
<dbReference type="Proteomes" id="UP000076563">
    <property type="component" value="Unassembled WGS sequence"/>
</dbReference>
<sequence length="414" mass="45406">MFVSSERGDRLRECAERFGTPLYVYDFGVIRERLDSLRRHLHPSVSLFYSIKANPNTTIVRHIYEAGANLELCSPLELDIALAAGADPRRILYVGPGKTESELNRLLTLGVQYIVAESLQELELMNRLAGRKGVRADVGVRFNPKAAIHGARLKMGGAARQFGIDEEQVADAVRLIESSPFLRLAGLHAYYGTRILSAETVAANMAYILGFAERAMAEHALELDYIGLGGGFGVPYYEGEAPLNLPELSRKSHGLLELFAEKHPGIRLLMETGRYVVAESGTYLTRVLYTKQSQGKWFAVTDGGTNHHAAAGGAGSLMRRNFPVRAWTRESGEPREYAIAGPLCTPGDTLGDRVTLLPLEPGDLIGILASGAYGLTMSPVLFLSHALPREVLLLDEKPLVVREKYEYAVPALRS</sequence>
<dbReference type="RefSeq" id="WP_063181655.1">
    <property type="nucleotide sequence ID" value="NZ_LQRA01000052.1"/>
</dbReference>
<dbReference type="OrthoDB" id="9802241at2"/>
<protein>
    <recommendedName>
        <fullName evidence="9">Diaminopimelate decarboxylase</fullName>
    </recommendedName>
</protein>
<dbReference type="InterPro" id="IPR029066">
    <property type="entry name" value="PLP-binding_barrel"/>
</dbReference>
<dbReference type="SUPFAM" id="SSF51419">
    <property type="entry name" value="PLP-binding barrel"/>
    <property type="match status" value="1"/>
</dbReference>
<accession>A0A161SE96</accession>
<comment type="similarity">
    <text evidence="4">Belongs to the Orn/Lys/Arg decarboxylase class-II family.</text>
</comment>
<dbReference type="PRINTS" id="PR01182">
    <property type="entry name" value="ORNDCRBXLASE"/>
</dbReference>
<dbReference type="Pfam" id="PF00278">
    <property type="entry name" value="Orn_DAP_Arg_deC"/>
    <property type="match status" value="1"/>
</dbReference>
<keyword evidence="8" id="KW-1185">Reference proteome</keyword>
<evidence type="ECO:0000256" key="1">
    <source>
        <dbReference type="ARBA" id="ARBA00001933"/>
    </source>
</evidence>
<evidence type="ECO:0000313" key="8">
    <source>
        <dbReference type="Proteomes" id="UP000076563"/>
    </source>
</evidence>
<dbReference type="GO" id="GO:0008836">
    <property type="term" value="F:diaminopimelate decarboxylase activity"/>
    <property type="evidence" value="ECO:0007669"/>
    <property type="project" value="TreeGrafter"/>
</dbReference>
<dbReference type="PANTHER" id="PTHR43727:SF2">
    <property type="entry name" value="GROUP IV DECARBOXYLASE"/>
    <property type="match status" value="1"/>
</dbReference>
<evidence type="ECO:0008006" key="9">
    <source>
        <dbReference type="Google" id="ProtNLM"/>
    </source>
</evidence>
<evidence type="ECO:0000259" key="5">
    <source>
        <dbReference type="Pfam" id="PF00278"/>
    </source>
</evidence>
<dbReference type="InterPro" id="IPR009006">
    <property type="entry name" value="Ala_racemase/Decarboxylase_C"/>
</dbReference>